<dbReference type="EMBL" id="JBBPBN010000040">
    <property type="protein sequence ID" value="KAK8998974.1"/>
    <property type="molecule type" value="Genomic_DNA"/>
</dbReference>
<dbReference type="PANTHER" id="PTHR11240">
    <property type="entry name" value="RIBONUCLEASE T2"/>
    <property type="match status" value="1"/>
</dbReference>
<dbReference type="InterPro" id="IPR036430">
    <property type="entry name" value="RNase_T2-like_sf"/>
</dbReference>
<evidence type="ECO:0000256" key="1">
    <source>
        <dbReference type="ARBA" id="ARBA00007469"/>
    </source>
</evidence>
<proteinExistence type="inferred from homology"/>
<evidence type="ECO:0000256" key="4">
    <source>
        <dbReference type="RuleBase" id="RU004328"/>
    </source>
</evidence>
<evidence type="ECO:0000313" key="6">
    <source>
        <dbReference type="EMBL" id="KAK8998974.1"/>
    </source>
</evidence>
<protein>
    <submittedName>
        <fullName evidence="6">Uncharacterized protein</fullName>
    </submittedName>
</protein>
<evidence type="ECO:0000256" key="2">
    <source>
        <dbReference type="ARBA" id="ARBA00022722"/>
    </source>
</evidence>
<dbReference type="PROSITE" id="PS00530">
    <property type="entry name" value="RNASE_T2_1"/>
    <property type="match status" value="1"/>
</dbReference>
<keyword evidence="3" id="KW-0456">Lyase</keyword>
<dbReference type="Gene3D" id="3.90.730.10">
    <property type="entry name" value="Ribonuclease T2-like"/>
    <property type="match status" value="1"/>
</dbReference>
<dbReference type="InterPro" id="IPR001568">
    <property type="entry name" value="RNase_T2-like"/>
</dbReference>
<dbReference type="PANTHER" id="PTHR11240:SF46">
    <property type="entry name" value="INTRACELLULAR RIBONUCLEASE LX-LIKE"/>
    <property type="match status" value="1"/>
</dbReference>
<dbReference type="InterPro" id="IPR018188">
    <property type="entry name" value="RNase_T2_His_AS_1"/>
</dbReference>
<keyword evidence="2" id="KW-0378">Hydrolase</keyword>
<feature type="chain" id="PRO_5046223830" evidence="5">
    <location>
        <begin position="24"/>
        <end position="254"/>
    </location>
</feature>
<feature type="signal peptide" evidence="5">
    <location>
        <begin position="1"/>
        <end position="23"/>
    </location>
</feature>
<dbReference type="SUPFAM" id="SSF55895">
    <property type="entry name" value="Ribonuclease Rh-like"/>
    <property type="match status" value="1"/>
</dbReference>
<name>A0ABR2QEL4_9ROSI</name>
<gene>
    <name evidence="6" type="ORF">V6N11_070153</name>
</gene>
<organism evidence="6 7">
    <name type="scientific">Hibiscus sabdariffa</name>
    <name type="common">roselle</name>
    <dbReference type="NCBI Taxonomy" id="183260"/>
    <lineage>
        <taxon>Eukaryota</taxon>
        <taxon>Viridiplantae</taxon>
        <taxon>Streptophyta</taxon>
        <taxon>Embryophyta</taxon>
        <taxon>Tracheophyta</taxon>
        <taxon>Spermatophyta</taxon>
        <taxon>Magnoliopsida</taxon>
        <taxon>eudicotyledons</taxon>
        <taxon>Gunneridae</taxon>
        <taxon>Pentapetalae</taxon>
        <taxon>rosids</taxon>
        <taxon>malvids</taxon>
        <taxon>Malvales</taxon>
        <taxon>Malvaceae</taxon>
        <taxon>Malvoideae</taxon>
        <taxon>Hibiscus</taxon>
    </lineage>
</organism>
<dbReference type="Pfam" id="PF00445">
    <property type="entry name" value="Ribonuclease_T2"/>
    <property type="match status" value="1"/>
</dbReference>
<comment type="caution">
    <text evidence="6">The sequence shown here is derived from an EMBL/GenBank/DDBJ whole genome shotgun (WGS) entry which is preliminary data.</text>
</comment>
<keyword evidence="5" id="KW-0732">Signal</keyword>
<keyword evidence="7" id="KW-1185">Reference proteome</keyword>
<comment type="similarity">
    <text evidence="1 4">Belongs to the RNase T2 family.</text>
</comment>
<dbReference type="Proteomes" id="UP001396334">
    <property type="component" value="Unassembled WGS sequence"/>
</dbReference>
<evidence type="ECO:0000313" key="7">
    <source>
        <dbReference type="Proteomes" id="UP001396334"/>
    </source>
</evidence>
<reference evidence="6 7" key="1">
    <citation type="journal article" date="2024" name="G3 (Bethesda)">
        <title>Genome assembly of Hibiscus sabdariffa L. provides insights into metabolisms of medicinal natural products.</title>
        <authorList>
            <person name="Kim T."/>
        </authorList>
    </citation>
    <scope>NUCLEOTIDE SEQUENCE [LARGE SCALE GENOMIC DNA]</scope>
    <source>
        <strain evidence="6">TK-2024</strain>
        <tissue evidence="6">Old leaves</tissue>
    </source>
</reference>
<sequence length="254" mass="29030">MQKRQALLSVAAALLATASSVVCLEDFTFYALTLQWPPSACDPVPPEQQCIKDIPERFTIHGLWPERKDASPVHPGDDECNDNYYSPKQLDKFLNKKSFYNNLKEYWPNLYVDADGDSKLWSIEWNQHGVCSDLQTDPVGYFKCGLDLFTDRFRNLRQDVGIDVGKSYTLDEVQKKLNVKYGVNPQIACNKKNQVWEIRFCYKRVQGKAPVDIEDCPKLSDAKYPCDKNKVQLPPAPAHAPTLRMALDKEHSEL</sequence>
<evidence type="ECO:0000256" key="5">
    <source>
        <dbReference type="SAM" id="SignalP"/>
    </source>
</evidence>
<evidence type="ECO:0000256" key="3">
    <source>
        <dbReference type="ARBA" id="ARBA00023239"/>
    </source>
</evidence>
<keyword evidence="2" id="KW-0540">Nuclease</keyword>
<accession>A0ABR2QEL4</accession>